<sequence length="81" mass="8844">MLKRNKVFCGRDGVICILECDFNPELDGLAPSVEITNNVNATIEFNQIFNNKFGGLCLASGVQPITRGNNQDEVEKAVSGR</sequence>
<dbReference type="EMBL" id="JBEHCU010002076">
    <property type="protein sequence ID" value="KAL1403088.1"/>
    <property type="molecule type" value="Genomic_DNA"/>
</dbReference>
<evidence type="ECO:0000313" key="2">
    <source>
        <dbReference type="Proteomes" id="UP001562425"/>
    </source>
</evidence>
<accession>A0ABD1DTY2</accession>
<gene>
    <name evidence="1" type="ORF">pipiens_019522</name>
</gene>
<proteinExistence type="predicted"/>
<dbReference type="Proteomes" id="UP001562425">
    <property type="component" value="Unassembled WGS sequence"/>
</dbReference>
<keyword evidence="2" id="KW-1185">Reference proteome</keyword>
<evidence type="ECO:0000313" key="1">
    <source>
        <dbReference type="EMBL" id="KAL1403088.1"/>
    </source>
</evidence>
<dbReference type="AlphaFoldDB" id="A0ABD1DTY2"/>
<protein>
    <submittedName>
        <fullName evidence="1">Uncharacterized protein</fullName>
    </submittedName>
</protein>
<name>A0ABD1DTY2_CULPP</name>
<comment type="caution">
    <text evidence="1">The sequence shown here is derived from an EMBL/GenBank/DDBJ whole genome shotgun (WGS) entry which is preliminary data.</text>
</comment>
<reference evidence="1 2" key="1">
    <citation type="submission" date="2024-05" db="EMBL/GenBank/DDBJ databases">
        <title>Culex pipiens pipiens assembly and annotation.</title>
        <authorList>
            <person name="Alout H."/>
            <person name="Durand T."/>
        </authorList>
    </citation>
    <scope>NUCLEOTIDE SEQUENCE [LARGE SCALE GENOMIC DNA]</scope>
    <source>
        <strain evidence="1">HA-2024</strain>
        <tissue evidence="1">Whole body</tissue>
    </source>
</reference>
<organism evidence="1 2">
    <name type="scientific">Culex pipiens pipiens</name>
    <name type="common">Northern house mosquito</name>
    <dbReference type="NCBI Taxonomy" id="38569"/>
    <lineage>
        <taxon>Eukaryota</taxon>
        <taxon>Metazoa</taxon>
        <taxon>Ecdysozoa</taxon>
        <taxon>Arthropoda</taxon>
        <taxon>Hexapoda</taxon>
        <taxon>Insecta</taxon>
        <taxon>Pterygota</taxon>
        <taxon>Neoptera</taxon>
        <taxon>Endopterygota</taxon>
        <taxon>Diptera</taxon>
        <taxon>Nematocera</taxon>
        <taxon>Culicoidea</taxon>
        <taxon>Culicidae</taxon>
        <taxon>Culicinae</taxon>
        <taxon>Culicini</taxon>
        <taxon>Culex</taxon>
        <taxon>Culex</taxon>
    </lineage>
</organism>